<gene>
    <name evidence="1" type="ORF">GCM10011320_13290</name>
</gene>
<dbReference type="EMBL" id="BMKW01000003">
    <property type="protein sequence ID" value="GGJ07650.1"/>
    <property type="molecule type" value="Genomic_DNA"/>
</dbReference>
<evidence type="ECO:0000313" key="1">
    <source>
        <dbReference type="EMBL" id="GGJ07650.1"/>
    </source>
</evidence>
<dbReference type="RefSeq" id="WP_188966166.1">
    <property type="nucleotide sequence ID" value="NZ_BMKW01000003.1"/>
</dbReference>
<name>A0A917KD81_9PROT</name>
<organism evidence="1 2">
    <name type="scientific">Neoroseomonas lacus</name>
    <dbReference type="NCBI Taxonomy" id="287609"/>
    <lineage>
        <taxon>Bacteria</taxon>
        <taxon>Pseudomonadati</taxon>
        <taxon>Pseudomonadota</taxon>
        <taxon>Alphaproteobacteria</taxon>
        <taxon>Acetobacterales</taxon>
        <taxon>Acetobacteraceae</taxon>
        <taxon>Neoroseomonas</taxon>
    </lineage>
</organism>
<keyword evidence="2" id="KW-1185">Reference proteome</keyword>
<reference evidence="1" key="1">
    <citation type="journal article" date="2014" name="Int. J. Syst. Evol. Microbiol.">
        <title>Complete genome sequence of Corynebacterium casei LMG S-19264T (=DSM 44701T), isolated from a smear-ripened cheese.</title>
        <authorList>
            <consortium name="US DOE Joint Genome Institute (JGI-PGF)"/>
            <person name="Walter F."/>
            <person name="Albersmeier A."/>
            <person name="Kalinowski J."/>
            <person name="Ruckert C."/>
        </authorList>
    </citation>
    <scope>NUCLEOTIDE SEQUENCE</scope>
    <source>
        <strain evidence="1">CGMCC 1.3617</strain>
    </source>
</reference>
<reference evidence="1" key="2">
    <citation type="submission" date="2020-09" db="EMBL/GenBank/DDBJ databases">
        <authorList>
            <person name="Sun Q."/>
            <person name="Zhou Y."/>
        </authorList>
    </citation>
    <scope>NUCLEOTIDE SEQUENCE</scope>
    <source>
        <strain evidence="1">CGMCC 1.3617</strain>
    </source>
</reference>
<proteinExistence type="predicted"/>
<protein>
    <submittedName>
        <fullName evidence="1">Uncharacterized protein</fullName>
    </submittedName>
</protein>
<comment type="caution">
    <text evidence="1">The sequence shown here is derived from an EMBL/GenBank/DDBJ whole genome shotgun (WGS) entry which is preliminary data.</text>
</comment>
<dbReference type="AlphaFoldDB" id="A0A917KD81"/>
<sequence length="67" mass="6912">MNYIVETSETGMLPALSSVSIDPSPDPIAAATRAIEGILAAAHEAGQHDAVRLLHAVTALLTAAPRH</sequence>
<dbReference type="Proteomes" id="UP000661507">
    <property type="component" value="Unassembled WGS sequence"/>
</dbReference>
<evidence type="ECO:0000313" key="2">
    <source>
        <dbReference type="Proteomes" id="UP000661507"/>
    </source>
</evidence>
<accession>A0A917KD81</accession>